<accession>B4M378</accession>
<gene>
    <name evidence="1" type="primary">Dvir\GJ19163</name>
    <name evidence="1" type="ORF">Dvir_GJ19163</name>
</gene>
<proteinExistence type="predicted"/>
<dbReference type="Proteomes" id="UP000008792">
    <property type="component" value="Unassembled WGS sequence"/>
</dbReference>
<dbReference type="HOGENOM" id="CLU_1148273_0_0_1"/>
<organism evidence="1 2">
    <name type="scientific">Drosophila virilis</name>
    <name type="common">Fruit fly</name>
    <dbReference type="NCBI Taxonomy" id="7244"/>
    <lineage>
        <taxon>Eukaryota</taxon>
        <taxon>Metazoa</taxon>
        <taxon>Ecdysozoa</taxon>
        <taxon>Arthropoda</taxon>
        <taxon>Hexapoda</taxon>
        <taxon>Insecta</taxon>
        <taxon>Pterygota</taxon>
        <taxon>Neoptera</taxon>
        <taxon>Endopterygota</taxon>
        <taxon>Diptera</taxon>
        <taxon>Brachycera</taxon>
        <taxon>Muscomorpha</taxon>
        <taxon>Ephydroidea</taxon>
        <taxon>Drosophilidae</taxon>
        <taxon>Drosophila</taxon>
    </lineage>
</organism>
<dbReference type="EMBL" id="CH940651">
    <property type="protein sequence ID" value="EDW65253.2"/>
    <property type="molecule type" value="Genomic_DNA"/>
</dbReference>
<dbReference type="KEGG" id="dvi:6631309"/>
<dbReference type="eggNOG" id="ENOG502T937">
    <property type="taxonomic scope" value="Eukaryota"/>
</dbReference>
<name>B4M378_DROVI</name>
<evidence type="ECO:0000313" key="1">
    <source>
        <dbReference type="EMBL" id="EDW65253.2"/>
    </source>
</evidence>
<keyword evidence="2" id="KW-1185">Reference proteome</keyword>
<dbReference type="InParanoid" id="B4M378"/>
<protein>
    <submittedName>
        <fullName evidence="1">Uncharacterized protein</fullName>
    </submittedName>
</protein>
<dbReference type="AlphaFoldDB" id="B4M378"/>
<evidence type="ECO:0000313" key="2">
    <source>
        <dbReference type="Proteomes" id="UP000008792"/>
    </source>
</evidence>
<sequence length="256" mass="28523">MHEKSVKVVNINKLMQPAAAADAGPPPTVREKRRLAVERAKSVLNLMRLKASKAPESVFLVVDTIRKLPSRASYMNSDLFMNPSPLCNNFNVTYKFNSTSASNINLTKWGLERLPETTAALLRLTGIDVARLMELKENPKMALHKLRSTQQAENGPEDECLSTGLYKSVSTQTDARLSNRSRDVGVQAMPSAPRGVYWLDPRFDQADLTQQHTNVLLALKELCATNPSSSSWADKLFRELRHALAIKRAEVNEVGH</sequence>
<dbReference type="OrthoDB" id="7873147at2759"/>
<dbReference type="STRING" id="7244.B4M378"/>
<reference evidence="1 2" key="1">
    <citation type="journal article" date="2007" name="Nature">
        <title>Evolution of genes and genomes on the Drosophila phylogeny.</title>
        <authorList>
            <consortium name="Drosophila 12 Genomes Consortium"/>
            <person name="Clark A.G."/>
            <person name="Eisen M.B."/>
            <person name="Smith D.R."/>
            <person name="Bergman C.M."/>
            <person name="Oliver B."/>
            <person name="Markow T.A."/>
            <person name="Kaufman T.C."/>
            <person name="Kellis M."/>
            <person name="Gelbart W."/>
            <person name="Iyer V.N."/>
            <person name="Pollard D.A."/>
            <person name="Sackton T.B."/>
            <person name="Larracuente A.M."/>
            <person name="Singh N.D."/>
            <person name="Abad J.P."/>
            <person name="Abt D.N."/>
            <person name="Adryan B."/>
            <person name="Aguade M."/>
            <person name="Akashi H."/>
            <person name="Anderson W.W."/>
            <person name="Aquadro C.F."/>
            <person name="Ardell D.H."/>
            <person name="Arguello R."/>
            <person name="Artieri C.G."/>
            <person name="Barbash D.A."/>
            <person name="Barker D."/>
            <person name="Barsanti P."/>
            <person name="Batterham P."/>
            <person name="Batzoglou S."/>
            <person name="Begun D."/>
            <person name="Bhutkar A."/>
            <person name="Blanco E."/>
            <person name="Bosak S.A."/>
            <person name="Bradley R.K."/>
            <person name="Brand A.D."/>
            <person name="Brent M.R."/>
            <person name="Brooks A.N."/>
            <person name="Brown R.H."/>
            <person name="Butlin R.K."/>
            <person name="Caggese C."/>
            <person name="Calvi B.R."/>
            <person name="Bernardo de Carvalho A."/>
            <person name="Caspi A."/>
            <person name="Castrezana S."/>
            <person name="Celniker S.E."/>
            <person name="Chang J.L."/>
            <person name="Chapple C."/>
            <person name="Chatterji S."/>
            <person name="Chinwalla A."/>
            <person name="Civetta A."/>
            <person name="Clifton S.W."/>
            <person name="Comeron J.M."/>
            <person name="Costello J.C."/>
            <person name="Coyne J.A."/>
            <person name="Daub J."/>
            <person name="David R.G."/>
            <person name="Delcher A.L."/>
            <person name="Delehaunty K."/>
            <person name="Do C.B."/>
            <person name="Ebling H."/>
            <person name="Edwards K."/>
            <person name="Eickbush T."/>
            <person name="Evans J.D."/>
            <person name="Filipski A."/>
            <person name="Findeiss S."/>
            <person name="Freyhult E."/>
            <person name="Fulton L."/>
            <person name="Fulton R."/>
            <person name="Garcia A.C."/>
            <person name="Gardiner A."/>
            <person name="Garfield D.A."/>
            <person name="Garvin B.E."/>
            <person name="Gibson G."/>
            <person name="Gilbert D."/>
            <person name="Gnerre S."/>
            <person name="Godfrey J."/>
            <person name="Good R."/>
            <person name="Gotea V."/>
            <person name="Gravely B."/>
            <person name="Greenberg A.J."/>
            <person name="Griffiths-Jones S."/>
            <person name="Gross S."/>
            <person name="Guigo R."/>
            <person name="Gustafson E.A."/>
            <person name="Haerty W."/>
            <person name="Hahn M.W."/>
            <person name="Halligan D.L."/>
            <person name="Halpern A.L."/>
            <person name="Halter G.M."/>
            <person name="Han M.V."/>
            <person name="Heger A."/>
            <person name="Hillier L."/>
            <person name="Hinrichs A.S."/>
            <person name="Holmes I."/>
            <person name="Hoskins R.A."/>
            <person name="Hubisz M.J."/>
            <person name="Hultmark D."/>
            <person name="Huntley M.A."/>
            <person name="Jaffe D.B."/>
            <person name="Jagadeeshan S."/>
            <person name="Jeck W.R."/>
            <person name="Johnson J."/>
            <person name="Jones C.D."/>
            <person name="Jordan W.C."/>
            <person name="Karpen G.H."/>
            <person name="Kataoka E."/>
            <person name="Keightley P.D."/>
            <person name="Kheradpour P."/>
            <person name="Kirkness E.F."/>
            <person name="Koerich L.B."/>
            <person name="Kristiansen K."/>
            <person name="Kudrna D."/>
            <person name="Kulathinal R.J."/>
            <person name="Kumar S."/>
            <person name="Kwok R."/>
            <person name="Lander E."/>
            <person name="Langley C.H."/>
            <person name="Lapoint R."/>
            <person name="Lazzaro B.P."/>
            <person name="Lee S.J."/>
            <person name="Levesque L."/>
            <person name="Li R."/>
            <person name="Lin C.F."/>
            <person name="Lin M.F."/>
            <person name="Lindblad-Toh K."/>
            <person name="Llopart A."/>
            <person name="Long M."/>
            <person name="Low L."/>
            <person name="Lozovsky E."/>
            <person name="Lu J."/>
            <person name="Luo M."/>
            <person name="Machado C.A."/>
            <person name="Makalowski W."/>
            <person name="Marzo M."/>
            <person name="Matsuda M."/>
            <person name="Matzkin L."/>
            <person name="McAllister B."/>
            <person name="McBride C.S."/>
            <person name="McKernan B."/>
            <person name="McKernan K."/>
            <person name="Mendez-Lago M."/>
            <person name="Minx P."/>
            <person name="Mollenhauer M.U."/>
            <person name="Montooth K."/>
            <person name="Mount S.M."/>
            <person name="Mu X."/>
            <person name="Myers E."/>
            <person name="Negre B."/>
            <person name="Newfeld S."/>
            <person name="Nielsen R."/>
            <person name="Noor M.A."/>
            <person name="O'Grady P."/>
            <person name="Pachter L."/>
            <person name="Papaceit M."/>
            <person name="Parisi M.J."/>
            <person name="Parisi M."/>
            <person name="Parts L."/>
            <person name="Pedersen J.S."/>
            <person name="Pesole G."/>
            <person name="Phillippy A.M."/>
            <person name="Ponting C.P."/>
            <person name="Pop M."/>
            <person name="Porcelli D."/>
            <person name="Powell J.R."/>
            <person name="Prohaska S."/>
            <person name="Pruitt K."/>
            <person name="Puig M."/>
            <person name="Quesneville H."/>
            <person name="Ram K.R."/>
            <person name="Rand D."/>
            <person name="Rasmussen M.D."/>
            <person name="Reed L.K."/>
            <person name="Reenan R."/>
            <person name="Reily A."/>
            <person name="Remington K.A."/>
            <person name="Rieger T.T."/>
            <person name="Ritchie M.G."/>
            <person name="Robin C."/>
            <person name="Rogers Y.H."/>
            <person name="Rohde C."/>
            <person name="Rozas J."/>
            <person name="Rubenfield M.J."/>
            <person name="Ruiz A."/>
            <person name="Russo S."/>
            <person name="Salzberg S.L."/>
            <person name="Sanchez-Gracia A."/>
            <person name="Saranga D.J."/>
            <person name="Sato H."/>
            <person name="Schaeffer S.W."/>
            <person name="Schatz M.C."/>
            <person name="Schlenke T."/>
            <person name="Schwartz R."/>
            <person name="Segarra C."/>
            <person name="Singh R.S."/>
            <person name="Sirot L."/>
            <person name="Sirota M."/>
            <person name="Sisneros N.B."/>
            <person name="Smith C.D."/>
            <person name="Smith T.F."/>
            <person name="Spieth J."/>
            <person name="Stage D.E."/>
            <person name="Stark A."/>
            <person name="Stephan W."/>
            <person name="Strausberg R.L."/>
            <person name="Strempel S."/>
            <person name="Sturgill D."/>
            <person name="Sutton G."/>
            <person name="Sutton G.G."/>
            <person name="Tao W."/>
            <person name="Teichmann S."/>
            <person name="Tobari Y.N."/>
            <person name="Tomimura Y."/>
            <person name="Tsolas J.M."/>
            <person name="Valente V.L."/>
            <person name="Venter E."/>
            <person name="Venter J.C."/>
            <person name="Vicario S."/>
            <person name="Vieira F.G."/>
            <person name="Vilella A.J."/>
            <person name="Villasante A."/>
            <person name="Walenz B."/>
            <person name="Wang J."/>
            <person name="Wasserman M."/>
            <person name="Watts T."/>
            <person name="Wilson D."/>
            <person name="Wilson R.K."/>
            <person name="Wing R.A."/>
            <person name="Wolfner M.F."/>
            <person name="Wong A."/>
            <person name="Wong G.K."/>
            <person name="Wu C.I."/>
            <person name="Wu G."/>
            <person name="Yamamoto D."/>
            <person name="Yang H.P."/>
            <person name="Yang S.P."/>
            <person name="Yorke J.A."/>
            <person name="Yoshida K."/>
            <person name="Zdobnov E."/>
            <person name="Zhang P."/>
            <person name="Zhang Y."/>
            <person name="Zimin A.V."/>
            <person name="Baldwin J."/>
            <person name="Abdouelleil A."/>
            <person name="Abdulkadir J."/>
            <person name="Abebe A."/>
            <person name="Abera B."/>
            <person name="Abreu J."/>
            <person name="Acer S.C."/>
            <person name="Aftuck L."/>
            <person name="Alexander A."/>
            <person name="An P."/>
            <person name="Anderson E."/>
            <person name="Anderson S."/>
            <person name="Arachi H."/>
            <person name="Azer M."/>
            <person name="Bachantsang P."/>
            <person name="Barry A."/>
            <person name="Bayul T."/>
            <person name="Berlin A."/>
            <person name="Bessette D."/>
            <person name="Bloom T."/>
            <person name="Blye J."/>
            <person name="Boguslavskiy L."/>
            <person name="Bonnet C."/>
            <person name="Boukhgalter B."/>
            <person name="Bourzgui I."/>
            <person name="Brown A."/>
            <person name="Cahill P."/>
            <person name="Channer S."/>
            <person name="Cheshatsang Y."/>
            <person name="Chuda L."/>
            <person name="Citroen M."/>
            <person name="Collymore A."/>
            <person name="Cooke P."/>
            <person name="Costello M."/>
            <person name="D'Aco K."/>
            <person name="Daza R."/>
            <person name="De Haan G."/>
            <person name="DeGray S."/>
            <person name="DeMaso C."/>
            <person name="Dhargay N."/>
            <person name="Dooley K."/>
            <person name="Dooley E."/>
            <person name="Doricent M."/>
            <person name="Dorje P."/>
            <person name="Dorjee K."/>
            <person name="Dupes A."/>
            <person name="Elong R."/>
            <person name="Falk J."/>
            <person name="Farina A."/>
            <person name="Faro S."/>
            <person name="Ferguson D."/>
            <person name="Fisher S."/>
            <person name="Foley C.D."/>
            <person name="Franke A."/>
            <person name="Friedrich D."/>
            <person name="Gadbois L."/>
            <person name="Gearin G."/>
            <person name="Gearin C.R."/>
            <person name="Giannoukos G."/>
            <person name="Goode T."/>
            <person name="Graham J."/>
            <person name="Grandbois E."/>
            <person name="Grewal S."/>
            <person name="Gyaltsen K."/>
            <person name="Hafez N."/>
            <person name="Hagos B."/>
            <person name="Hall J."/>
            <person name="Henson C."/>
            <person name="Hollinger A."/>
            <person name="Honan T."/>
            <person name="Huard M.D."/>
            <person name="Hughes L."/>
            <person name="Hurhula B."/>
            <person name="Husby M.E."/>
            <person name="Kamat A."/>
            <person name="Kanga B."/>
            <person name="Kashin S."/>
            <person name="Khazanovich D."/>
            <person name="Kisner P."/>
            <person name="Lance K."/>
            <person name="Lara M."/>
            <person name="Lee W."/>
            <person name="Lennon N."/>
            <person name="Letendre F."/>
            <person name="LeVine R."/>
            <person name="Lipovsky A."/>
            <person name="Liu X."/>
            <person name="Liu J."/>
            <person name="Liu S."/>
            <person name="Lokyitsang T."/>
            <person name="Lokyitsang Y."/>
            <person name="Lubonja R."/>
            <person name="Lui A."/>
            <person name="MacDonald P."/>
            <person name="Magnisalis V."/>
            <person name="Maru K."/>
            <person name="Matthews C."/>
            <person name="McCusker W."/>
            <person name="McDonough S."/>
            <person name="Mehta T."/>
            <person name="Meldrim J."/>
            <person name="Meneus L."/>
            <person name="Mihai O."/>
            <person name="Mihalev A."/>
            <person name="Mihova T."/>
            <person name="Mittelman R."/>
            <person name="Mlenga V."/>
            <person name="Montmayeur A."/>
            <person name="Mulrain L."/>
            <person name="Navidi A."/>
            <person name="Naylor J."/>
            <person name="Negash T."/>
            <person name="Nguyen T."/>
            <person name="Nguyen N."/>
            <person name="Nicol R."/>
            <person name="Norbu C."/>
            <person name="Norbu N."/>
            <person name="Novod N."/>
            <person name="O'Neill B."/>
            <person name="Osman S."/>
            <person name="Markiewicz E."/>
            <person name="Oyono O.L."/>
            <person name="Patti C."/>
            <person name="Phunkhang P."/>
            <person name="Pierre F."/>
            <person name="Priest M."/>
            <person name="Raghuraman S."/>
            <person name="Rege F."/>
            <person name="Reyes R."/>
            <person name="Rise C."/>
            <person name="Rogov P."/>
            <person name="Ross K."/>
            <person name="Ryan E."/>
            <person name="Settipalli S."/>
            <person name="Shea T."/>
            <person name="Sherpa N."/>
            <person name="Shi L."/>
            <person name="Shih D."/>
            <person name="Sparrow T."/>
            <person name="Spaulding J."/>
            <person name="Stalker J."/>
            <person name="Stange-Thomann N."/>
            <person name="Stavropoulos S."/>
            <person name="Stone C."/>
            <person name="Strader C."/>
            <person name="Tesfaye S."/>
            <person name="Thomson T."/>
            <person name="Thoulutsang Y."/>
            <person name="Thoulutsang D."/>
            <person name="Topham K."/>
            <person name="Topping I."/>
            <person name="Tsamla T."/>
            <person name="Vassiliev H."/>
            <person name="Vo A."/>
            <person name="Wangchuk T."/>
            <person name="Wangdi T."/>
            <person name="Weiand M."/>
            <person name="Wilkinson J."/>
            <person name="Wilson A."/>
            <person name="Yadav S."/>
            <person name="Young G."/>
            <person name="Yu Q."/>
            <person name="Zembek L."/>
            <person name="Zhong D."/>
            <person name="Zimmer A."/>
            <person name="Zwirko Z."/>
            <person name="Jaffe D.B."/>
            <person name="Alvarez P."/>
            <person name="Brockman W."/>
            <person name="Butler J."/>
            <person name="Chin C."/>
            <person name="Gnerre S."/>
            <person name="Grabherr M."/>
            <person name="Kleber M."/>
            <person name="Mauceli E."/>
            <person name="MacCallum I."/>
        </authorList>
    </citation>
    <scope>NUCLEOTIDE SEQUENCE [LARGE SCALE GENOMIC DNA]</scope>
    <source>
        <strain evidence="2">Tucson 15010-1051.87</strain>
    </source>
</reference>